<dbReference type="RefSeq" id="WP_274043202.1">
    <property type="nucleotide sequence ID" value="NZ_JANCPR020000029.1"/>
</dbReference>
<accession>A0ABT7A296</accession>
<reference evidence="2 3" key="1">
    <citation type="submission" date="2023-05" db="EMBL/GenBank/DDBJ databases">
        <title>Streptantibioticus silvisoli sp. nov., acidotolerant actinomycetes 1 from pine litter.</title>
        <authorList>
            <person name="Swiecimska M."/>
            <person name="Golinska P."/>
            <person name="Sangal V."/>
            <person name="Wachnowicz B."/>
            <person name="Goodfellow M."/>
        </authorList>
    </citation>
    <scope>NUCLEOTIDE SEQUENCE [LARGE SCALE GENOMIC DNA]</scope>
    <source>
        <strain evidence="2 3">DSM 42109</strain>
    </source>
</reference>
<gene>
    <name evidence="2" type="ORF">NMN56_026655</name>
</gene>
<dbReference type="Proteomes" id="UP001214441">
    <property type="component" value="Unassembled WGS sequence"/>
</dbReference>
<sequence length="453" mass="49412">MSPRNHPHGRATGPGPRTPLRRQISVLRPARSAGHATCLLRRHPVPATAAPWPVPGVRGMWHVNTATRSCAGNAGTVPPAVVNATRRADALASYLGTRGLRAAGNAIYVEGGGARERATKRVFTESRLSGTGCYLHLKGAKKLSGSVRDATRVNLLSGVCLFSYRSARFLDVQGQPIPFLLPRGRSRATARLRRIVVEDELSLYEYESVVRQARVLAGLAAELPPDIPIGVTLDVPRVQYYLYLLDAFSRGQLGSGQLLHWFAHVDARHTRVARLFTDRVRAELSAARRPDVTVRCAPGLERIAAPLREAASARHLPPLDALLARLTAIDPVWEVLVRLDGGTLTPADLPEASYTVEMLRATGAHTPGENVLGIAVENFVEYRILDRAQRLRLRLEGPRPRLPALGVYPAETMVTVDTEGRPASPYLLDPGRFARDESGAMVDLFRLVEEAPS</sequence>
<feature type="region of interest" description="Disordered" evidence="1">
    <location>
        <begin position="1"/>
        <end position="20"/>
    </location>
</feature>
<organism evidence="2 3">
    <name type="scientific">Streptomyces iconiensis</name>
    <dbReference type="NCBI Taxonomy" id="1384038"/>
    <lineage>
        <taxon>Bacteria</taxon>
        <taxon>Bacillati</taxon>
        <taxon>Actinomycetota</taxon>
        <taxon>Actinomycetes</taxon>
        <taxon>Kitasatosporales</taxon>
        <taxon>Streptomycetaceae</taxon>
        <taxon>Streptomyces</taxon>
    </lineage>
</organism>
<proteinExistence type="predicted"/>
<comment type="caution">
    <text evidence="2">The sequence shown here is derived from an EMBL/GenBank/DDBJ whole genome shotgun (WGS) entry which is preliminary data.</text>
</comment>
<evidence type="ECO:0000313" key="3">
    <source>
        <dbReference type="Proteomes" id="UP001214441"/>
    </source>
</evidence>
<dbReference type="EMBL" id="JANCPR020000029">
    <property type="protein sequence ID" value="MDJ1135473.1"/>
    <property type="molecule type" value="Genomic_DNA"/>
</dbReference>
<evidence type="ECO:0000313" key="2">
    <source>
        <dbReference type="EMBL" id="MDJ1135473.1"/>
    </source>
</evidence>
<protein>
    <submittedName>
        <fullName evidence="2">Uncharacterized protein</fullName>
    </submittedName>
</protein>
<evidence type="ECO:0000256" key="1">
    <source>
        <dbReference type="SAM" id="MobiDB-lite"/>
    </source>
</evidence>
<keyword evidence="3" id="KW-1185">Reference proteome</keyword>
<name>A0ABT7A296_9ACTN</name>